<name>A0A8H5BKW0_9AGAR</name>
<protein>
    <submittedName>
        <fullName evidence="1">Uncharacterized protein</fullName>
    </submittedName>
</protein>
<reference evidence="1 2" key="1">
    <citation type="journal article" date="2020" name="ISME J.">
        <title>Uncovering the hidden diversity of litter-decomposition mechanisms in mushroom-forming fungi.</title>
        <authorList>
            <person name="Floudas D."/>
            <person name="Bentzer J."/>
            <person name="Ahren D."/>
            <person name="Johansson T."/>
            <person name="Persson P."/>
            <person name="Tunlid A."/>
        </authorList>
    </citation>
    <scope>NUCLEOTIDE SEQUENCE [LARGE SCALE GENOMIC DNA]</scope>
    <source>
        <strain evidence="1 2">CBS 101986</strain>
    </source>
</reference>
<proteinExistence type="predicted"/>
<keyword evidence="2" id="KW-1185">Reference proteome</keyword>
<comment type="caution">
    <text evidence="1">The sequence shown here is derived from an EMBL/GenBank/DDBJ whole genome shotgun (WGS) entry which is preliminary data.</text>
</comment>
<gene>
    <name evidence="1" type="ORF">D9619_009583</name>
</gene>
<evidence type="ECO:0000313" key="1">
    <source>
        <dbReference type="EMBL" id="KAF5325235.1"/>
    </source>
</evidence>
<organism evidence="1 2">
    <name type="scientific">Psilocybe cf. subviscida</name>
    <dbReference type="NCBI Taxonomy" id="2480587"/>
    <lineage>
        <taxon>Eukaryota</taxon>
        <taxon>Fungi</taxon>
        <taxon>Dikarya</taxon>
        <taxon>Basidiomycota</taxon>
        <taxon>Agaricomycotina</taxon>
        <taxon>Agaricomycetes</taxon>
        <taxon>Agaricomycetidae</taxon>
        <taxon>Agaricales</taxon>
        <taxon>Agaricineae</taxon>
        <taxon>Strophariaceae</taxon>
        <taxon>Psilocybe</taxon>
    </lineage>
</organism>
<accession>A0A8H5BKW0</accession>
<dbReference type="Proteomes" id="UP000567179">
    <property type="component" value="Unassembled WGS sequence"/>
</dbReference>
<dbReference type="EMBL" id="JAACJJ010000015">
    <property type="protein sequence ID" value="KAF5325235.1"/>
    <property type="molecule type" value="Genomic_DNA"/>
</dbReference>
<sequence length="374" mass="41786">MAYQQQTQKPAPKSGVSYSDAVKTFNSPDVQDDINNACDRLVLALSAMVQRYDSITKQMHTIDLLRFSAPMTPKWLSMRQDLTEILWQSRTNAGVISGRLKLFCTTVIPMAIRNIDPKSAHGSFFHDENIQVLQSFMNISAEHAALSMNLFERIFRLTARLVNFLAELTRITSRHAVGGQREMSEVSQKLSEFGSVVQQLFVTARETPGSPDSRYIMFTSSRLVHFSGPAHARSRLTRRPIVLDGDLSTIAKAYDQADRKRNEVAHSQYSAQLRQDRADPLSSTHTALAGFVSDLITTSEAGMGLTLSIWSRLRADCSEIYHWTKHPTQTAIPCVVSCYMDTGGTIYAPLTRPLETYAAGVDPSKYGPDSRETR</sequence>
<dbReference type="OrthoDB" id="2836601at2759"/>
<evidence type="ECO:0000313" key="2">
    <source>
        <dbReference type="Proteomes" id="UP000567179"/>
    </source>
</evidence>
<dbReference type="AlphaFoldDB" id="A0A8H5BKW0"/>